<feature type="region of interest" description="Disordered" evidence="1">
    <location>
        <begin position="1"/>
        <end position="35"/>
    </location>
</feature>
<name>A0ABW2PTM6_9BACL</name>
<evidence type="ECO:0000313" key="2">
    <source>
        <dbReference type="EMBL" id="MFC7391972.1"/>
    </source>
</evidence>
<organism evidence="2 3">
    <name type="scientific">Scopulibacillus cellulosilyticus</name>
    <dbReference type="NCBI Taxonomy" id="2665665"/>
    <lineage>
        <taxon>Bacteria</taxon>
        <taxon>Bacillati</taxon>
        <taxon>Bacillota</taxon>
        <taxon>Bacilli</taxon>
        <taxon>Bacillales</taxon>
        <taxon>Sporolactobacillaceae</taxon>
        <taxon>Scopulibacillus</taxon>
    </lineage>
</organism>
<dbReference type="RefSeq" id="WP_380963505.1">
    <property type="nucleotide sequence ID" value="NZ_JBHTCO010000003.1"/>
</dbReference>
<dbReference type="Proteomes" id="UP001596505">
    <property type="component" value="Unassembled WGS sequence"/>
</dbReference>
<gene>
    <name evidence="2" type="ORF">ACFQRG_03040</name>
</gene>
<dbReference type="EMBL" id="JBHTCO010000003">
    <property type="protein sequence ID" value="MFC7391972.1"/>
    <property type="molecule type" value="Genomic_DNA"/>
</dbReference>
<evidence type="ECO:0008006" key="4">
    <source>
        <dbReference type="Google" id="ProtNLM"/>
    </source>
</evidence>
<reference evidence="3" key="1">
    <citation type="journal article" date="2019" name="Int. J. Syst. Evol. Microbiol.">
        <title>The Global Catalogue of Microorganisms (GCM) 10K type strain sequencing project: providing services to taxonomists for standard genome sequencing and annotation.</title>
        <authorList>
            <consortium name="The Broad Institute Genomics Platform"/>
            <consortium name="The Broad Institute Genome Sequencing Center for Infectious Disease"/>
            <person name="Wu L."/>
            <person name="Ma J."/>
        </authorList>
    </citation>
    <scope>NUCLEOTIDE SEQUENCE [LARGE SCALE GENOMIC DNA]</scope>
    <source>
        <strain evidence="3">CGMCC 1.16305</strain>
    </source>
</reference>
<comment type="caution">
    <text evidence="2">The sequence shown here is derived from an EMBL/GenBank/DDBJ whole genome shotgun (WGS) entry which is preliminary data.</text>
</comment>
<keyword evidence="3" id="KW-1185">Reference proteome</keyword>
<evidence type="ECO:0000256" key="1">
    <source>
        <dbReference type="SAM" id="MobiDB-lite"/>
    </source>
</evidence>
<sequence length="55" mass="6414">MDKKKKHLKKKDESKIATGIDDDEELSARASEEEIEKGEYTRVIRLTEDADMYPE</sequence>
<proteinExistence type="predicted"/>
<protein>
    <recommendedName>
        <fullName evidence="4">YfhD-like protein</fullName>
    </recommendedName>
</protein>
<evidence type="ECO:0000313" key="3">
    <source>
        <dbReference type="Proteomes" id="UP001596505"/>
    </source>
</evidence>
<accession>A0ABW2PTM6</accession>
<feature type="compositionally biased region" description="Basic and acidic residues" evidence="1">
    <location>
        <begin position="26"/>
        <end position="35"/>
    </location>
</feature>